<reference evidence="2 3" key="1">
    <citation type="submission" date="2017-11" db="EMBL/GenBank/DDBJ databases">
        <title>Comparative genomics of Botrytis spp.</title>
        <authorList>
            <person name="Valero-Jimenez C.A."/>
            <person name="Tapia P."/>
            <person name="Veloso J."/>
            <person name="Silva-Moreno E."/>
            <person name="Staats M."/>
            <person name="Valdes J.H."/>
            <person name="Van Kan J.A.L."/>
        </authorList>
    </citation>
    <scope>NUCLEOTIDE SEQUENCE [LARGE SCALE GENOMIC DNA]</scope>
    <source>
        <strain evidence="2 3">MUCL2830</strain>
    </source>
</reference>
<name>A0A4Y8D783_9HELO</name>
<sequence length="102" mass="12025">MPCSSDYNGEISMEKGEKKKAKEKLERKKNEEDTCDPLATRVRVREPLASERRKNVSMRKNTYLHTYLHKLEMLHGDDFQHENDLKYRDMASSSIFINVDSM</sequence>
<evidence type="ECO:0000313" key="2">
    <source>
        <dbReference type="EMBL" id="TEY71546.1"/>
    </source>
</evidence>
<feature type="compositionally biased region" description="Basic and acidic residues" evidence="1">
    <location>
        <begin position="23"/>
        <end position="32"/>
    </location>
</feature>
<dbReference type="AlphaFoldDB" id="A0A4Y8D783"/>
<gene>
    <name evidence="2" type="ORF">BOTCAL_0091g00310</name>
</gene>
<organism evidence="2 3">
    <name type="scientific">Botryotinia calthae</name>
    <dbReference type="NCBI Taxonomy" id="38488"/>
    <lineage>
        <taxon>Eukaryota</taxon>
        <taxon>Fungi</taxon>
        <taxon>Dikarya</taxon>
        <taxon>Ascomycota</taxon>
        <taxon>Pezizomycotina</taxon>
        <taxon>Leotiomycetes</taxon>
        <taxon>Helotiales</taxon>
        <taxon>Sclerotiniaceae</taxon>
        <taxon>Botryotinia</taxon>
    </lineage>
</organism>
<proteinExistence type="predicted"/>
<evidence type="ECO:0000313" key="3">
    <source>
        <dbReference type="Proteomes" id="UP000297299"/>
    </source>
</evidence>
<dbReference type="Proteomes" id="UP000297299">
    <property type="component" value="Unassembled WGS sequence"/>
</dbReference>
<accession>A0A4Y8D783</accession>
<keyword evidence="3" id="KW-1185">Reference proteome</keyword>
<dbReference type="EMBL" id="PHWZ01000091">
    <property type="protein sequence ID" value="TEY71546.1"/>
    <property type="molecule type" value="Genomic_DNA"/>
</dbReference>
<comment type="caution">
    <text evidence="2">The sequence shown here is derived from an EMBL/GenBank/DDBJ whole genome shotgun (WGS) entry which is preliminary data.</text>
</comment>
<protein>
    <submittedName>
        <fullName evidence="2">Uncharacterized protein</fullName>
    </submittedName>
</protein>
<feature type="region of interest" description="Disordered" evidence="1">
    <location>
        <begin position="1"/>
        <end position="33"/>
    </location>
</feature>
<evidence type="ECO:0000256" key="1">
    <source>
        <dbReference type="SAM" id="MobiDB-lite"/>
    </source>
</evidence>